<dbReference type="GO" id="GO:0016740">
    <property type="term" value="F:transferase activity"/>
    <property type="evidence" value="ECO:0007669"/>
    <property type="project" value="UniProtKB-KW"/>
</dbReference>
<proteinExistence type="inferred from homology"/>
<evidence type="ECO:0000313" key="4">
    <source>
        <dbReference type="EMBL" id="PNW79415.1"/>
    </source>
</evidence>
<organism evidence="4 5">
    <name type="scientific">Chlamydomonas reinhardtii</name>
    <name type="common">Chlamydomonas smithii</name>
    <dbReference type="NCBI Taxonomy" id="3055"/>
    <lineage>
        <taxon>Eukaryota</taxon>
        <taxon>Viridiplantae</taxon>
        <taxon>Chlorophyta</taxon>
        <taxon>core chlorophytes</taxon>
        <taxon>Chlorophyceae</taxon>
        <taxon>CS clade</taxon>
        <taxon>Chlamydomonadales</taxon>
        <taxon>Chlamydomonadaceae</taxon>
        <taxon>Chlamydomonas</taxon>
    </lineage>
</organism>
<dbReference type="KEGG" id="cre:CHLRE_09g414150v5"/>
<gene>
    <name evidence="4" type="ORF">CHLRE_09g414150v5</name>
</gene>
<reference evidence="4" key="2">
    <citation type="submission" date="2017-07" db="EMBL/GenBank/DDBJ databases">
        <title>WGS assembly of Chlamydomonas reinhardtii.</title>
        <authorList>
            <consortium name="Chlamydomonas Annotation Team"/>
            <consortium name="JGI Annotation Team"/>
            <person name="Merchant S.S."/>
            <person name="Prochnik S.E."/>
            <person name="Vallon O."/>
            <person name="Harris E.H."/>
            <person name="Karpowicz S.J."/>
            <person name="Witman G.B."/>
            <person name="Terry A."/>
            <person name="Salamov A."/>
            <person name="Fritz-Laylin L.K."/>
            <person name="Marechal-Drouard L."/>
            <person name="Marshall W.F."/>
            <person name="Qu L.H."/>
            <person name="Nelson D.R."/>
            <person name="Sanderfoot A.A."/>
            <person name="Spalding M.H."/>
            <person name="Kapitonov V.V."/>
            <person name="Ren Q."/>
            <person name="Ferris P."/>
            <person name="Lindquist E."/>
            <person name="Shapiro H."/>
            <person name="Lucas S.M."/>
            <person name="Grimwood J."/>
            <person name="Schmutz J."/>
            <person name="Grigoriev I.V."/>
            <person name="Rokhsar D.S."/>
        </authorList>
    </citation>
    <scope>NUCLEOTIDE SEQUENCE</scope>
    <source>
        <strain evidence="4">CC-503 cw92 mt+</strain>
    </source>
</reference>
<dbReference type="GeneID" id="5722341"/>
<dbReference type="RefSeq" id="XP_042921641.1">
    <property type="nucleotide sequence ID" value="XM_043066345.1"/>
</dbReference>
<dbReference type="EMBL" id="CM008970">
    <property type="protein sequence ID" value="PNW79417.1"/>
    <property type="molecule type" value="Genomic_DNA"/>
</dbReference>
<evidence type="ECO:0000256" key="1">
    <source>
        <dbReference type="ARBA" id="ARBA00010118"/>
    </source>
</evidence>
<reference evidence="4 5" key="1">
    <citation type="journal article" date="2007" name="Science">
        <title>The Chlamydomonas genome reveals the evolution of key animal and plant functions.</title>
        <authorList>
            <person name="Merchant S.S."/>
            <person name="Prochnik S.E."/>
            <person name="Vallon O."/>
            <person name="Harris E.H."/>
            <person name="Karpowicz S.J."/>
            <person name="Witman G.B."/>
            <person name="Terry A."/>
            <person name="Salamov A."/>
            <person name="Fritz-Laylin L.K."/>
            <person name="Marechal-Drouard L."/>
            <person name="Marshall W.F."/>
            <person name="Qu L.H."/>
            <person name="Nelson D.R."/>
            <person name="Sanderfoot A.A."/>
            <person name="Spalding M.H."/>
            <person name="Kapitonov V.V."/>
            <person name="Ren Q."/>
            <person name="Ferris P."/>
            <person name="Lindquist E."/>
            <person name="Shapiro H."/>
            <person name="Lucas S.M."/>
            <person name="Grimwood J."/>
            <person name="Schmutz J."/>
            <person name="Cardol P."/>
            <person name="Cerutti H."/>
            <person name="Chanfreau G."/>
            <person name="Chen C.L."/>
            <person name="Cognat V."/>
            <person name="Croft M.T."/>
            <person name="Dent R."/>
            <person name="Dutcher S."/>
            <person name="Fernandez E."/>
            <person name="Fukuzawa H."/>
            <person name="Gonzalez-Ballester D."/>
            <person name="Gonzalez-Halphen D."/>
            <person name="Hallmann A."/>
            <person name="Hanikenne M."/>
            <person name="Hippler M."/>
            <person name="Inwood W."/>
            <person name="Jabbari K."/>
            <person name="Kalanon M."/>
            <person name="Kuras R."/>
            <person name="Lefebvre P.A."/>
            <person name="Lemaire S.D."/>
            <person name="Lobanov A.V."/>
            <person name="Lohr M."/>
            <person name="Manuell A."/>
            <person name="Meier I."/>
            <person name="Mets L."/>
            <person name="Mittag M."/>
            <person name="Mittelmeier T."/>
            <person name="Moroney J.V."/>
            <person name="Moseley J."/>
            <person name="Napoli C."/>
            <person name="Nedelcu A.M."/>
            <person name="Niyogi K."/>
            <person name="Novoselov S.V."/>
            <person name="Paulsen I.T."/>
            <person name="Pazour G."/>
            <person name="Purton S."/>
            <person name="Ral J.P."/>
            <person name="Riano-Pachon D.M."/>
            <person name="Riekhof W."/>
            <person name="Rymarquis L."/>
            <person name="Schroda M."/>
            <person name="Stern D."/>
            <person name="Umen J."/>
            <person name="Willows R."/>
            <person name="Wilson N."/>
            <person name="Zimmer S.L."/>
            <person name="Allmer J."/>
            <person name="Balk J."/>
            <person name="Bisova K."/>
            <person name="Chen C.J."/>
            <person name="Elias M."/>
            <person name="Gendler K."/>
            <person name="Hauser C."/>
            <person name="Lamb M.R."/>
            <person name="Ledford H."/>
            <person name="Long J.C."/>
            <person name="Minagawa J."/>
            <person name="Page M.D."/>
            <person name="Pan J."/>
            <person name="Pootakham W."/>
            <person name="Roje S."/>
            <person name="Rose A."/>
            <person name="Stahlberg E."/>
            <person name="Terauchi A.M."/>
            <person name="Yang P."/>
            <person name="Ball S."/>
            <person name="Bowler C."/>
            <person name="Dieckmann C.L."/>
            <person name="Gladyshev V.N."/>
            <person name="Green P."/>
            <person name="Jorgensen R."/>
            <person name="Mayfield S."/>
            <person name="Mueller-Roeber B."/>
            <person name="Rajamani S."/>
            <person name="Sayre R.T."/>
            <person name="Brokstein P."/>
            <person name="Dubchak I."/>
            <person name="Goodstein D."/>
            <person name="Hornick L."/>
            <person name="Huang Y.W."/>
            <person name="Jhaveri J."/>
            <person name="Luo Y."/>
            <person name="Martinez D."/>
            <person name="Ngau W.C."/>
            <person name="Otillar B."/>
            <person name="Poliakov A."/>
            <person name="Porter A."/>
            <person name="Szajkowski L."/>
            <person name="Werner G."/>
            <person name="Zhou K."/>
            <person name="Grigoriev I.V."/>
            <person name="Rokhsar D.S."/>
            <person name="Grossman A.R."/>
        </authorList>
    </citation>
    <scope>NUCLEOTIDE SEQUENCE [LARGE SCALE GENOMIC DNA]</scope>
    <source>
        <strain evidence="5">CC-503</strain>
        <strain evidence="4">CC-503 cw92 mt+</strain>
    </source>
</reference>
<accession>A0A2K3DFW8</accession>
<dbReference type="PANTHER" id="PTHR12203">
    <property type="entry name" value="KDEL LYS-ASP-GLU-LEU CONTAINING - RELATED"/>
    <property type="match status" value="1"/>
</dbReference>
<protein>
    <recommendedName>
        <fullName evidence="3">Glycosyl transferase CAP10 domain-containing protein</fullName>
    </recommendedName>
</protein>
<sequence length="420" mass="49309">MRPLYEQNLYQDLFYWQARLNGSKLNRTHLLDLFDSMAGKFGREGDRGVSRYISSEHNVVLIKDNKWYTPFRPFEYDTNCTAQETWCDGRMMFSQWAFERWTKEGMTFPDTLFFHDIGDAGACFGFGACTAPVITYFRQRLEMGWPHQMNPDNGDYTLLMPNLYTDLDRDAINGQWKPYTFYTYPWEKKKNKAFFRGSGYCNMWHRNKVVKCPRWHLTNESYYNGHGDLLDVRINGWDESGVGRKCPPYDPVPLREMPRYKYLLALDGVSASNRFAKLLGMNSVVLKEDSPYLAWFYRSVRQYEHYLPILERHPLDVLDVMGTYGSPQRDNELKRIVQNANNFAAKYMCDRAIALYFRKVLNEYKKLFDDMDGFIQGYIWPLVQAKQKTHVDFRQHLGRLRRQVAEDEAAAAAAAKVASS</sequence>
<dbReference type="RefSeq" id="XP_001696728.2">
    <property type="nucleotide sequence ID" value="XM_001696676.2"/>
</dbReference>
<evidence type="ECO:0000256" key="2">
    <source>
        <dbReference type="ARBA" id="ARBA00022679"/>
    </source>
</evidence>
<keyword evidence="2" id="KW-0808">Transferase</keyword>
<dbReference type="InterPro" id="IPR051091">
    <property type="entry name" value="O-Glucosyltr/Glycosyltrsf_90"/>
</dbReference>
<evidence type="ECO:0000259" key="3">
    <source>
        <dbReference type="SMART" id="SM00672"/>
    </source>
</evidence>
<dbReference type="SMART" id="SM00672">
    <property type="entry name" value="CAP10"/>
    <property type="match status" value="1"/>
</dbReference>
<dbReference type="OrthoDB" id="541052at2759"/>
<dbReference type="Gramene" id="PNW79417">
    <property type="protein sequence ID" value="PNW79417"/>
    <property type="gene ID" value="CHLRE_09g414150v5"/>
</dbReference>
<dbReference type="Gramene" id="PNW79415">
    <property type="protein sequence ID" value="PNW79415"/>
    <property type="gene ID" value="CHLRE_09g414150v5"/>
</dbReference>
<dbReference type="PaxDb" id="3055-EDP00836"/>
<name>A0A2K3DFW8_CHLRE</name>
<feature type="domain" description="Glycosyl transferase CAP10" evidence="3">
    <location>
        <begin position="107"/>
        <end position="369"/>
    </location>
</feature>
<dbReference type="Gramene" id="PNW79416">
    <property type="protein sequence ID" value="PNW79416"/>
    <property type="gene ID" value="CHLRE_09g414150v5"/>
</dbReference>
<dbReference type="AlphaFoldDB" id="A0A2K3DFW8"/>
<dbReference type="Pfam" id="PF05686">
    <property type="entry name" value="Glyco_transf_90"/>
    <property type="match status" value="1"/>
</dbReference>
<dbReference type="RefSeq" id="XP_042921640.1">
    <property type="nucleotide sequence ID" value="XM_043066344.1"/>
</dbReference>
<dbReference type="EMBL" id="CM008970">
    <property type="protein sequence ID" value="PNW79416.1"/>
    <property type="molecule type" value="Genomic_DNA"/>
</dbReference>
<dbReference type="ExpressionAtlas" id="A0A2K3DFW8">
    <property type="expression patterns" value="baseline and differential"/>
</dbReference>
<dbReference type="PANTHER" id="PTHR12203:SF35">
    <property type="entry name" value="PROTEIN O-GLUCOSYLTRANSFERASE 1"/>
    <property type="match status" value="1"/>
</dbReference>
<dbReference type="Proteomes" id="UP000006906">
    <property type="component" value="Chromosome 9"/>
</dbReference>
<dbReference type="EMBL" id="CM008970">
    <property type="protein sequence ID" value="PNW79415.1"/>
    <property type="molecule type" value="Genomic_DNA"/>
</dbReference>
<keyword evidence="5" id="KW-1185">Reference proteome</keyword>
<evidence type="ECO:0000313" key="5">
    <source>
        <dbReference type="Proteomes" id="UP000006906"/>
    </source>
</evidence>
<dbReference type="InterPro" id="IPR006598">
    <property type="entry name" value="CAP10"/>
</dbReference>
<comment type="similarity">
    <text evidence="1">Belongs to the glycosyltransferase 90 family.</text>
</comment>